<dbReference type="PROSITE" id="PS50929">
    <property type="entry name" value="ABC_TM1F"/>
    <property type="match status" value="1"/>
</dbReference>
<evidence type="ECO:0000256" key="3">
    <source>
        <dbReference type="ARBA" id="ARBA00022989"/>
    </source>
</evidence>
<dbReference type="PANTHER" id="PTHR43394:SF1">
    <property type="entry name" value="ATP-BINDING CASSETTE SUB-FAMILY B MEMBER 10, MITOCHONDRIAL"/>
    <property type="match status" value="1"/>
</dbReference>
<evidence type="ECO:0000259" key="6">
    <source>
        <dbReference type="PROSITE" id="PS50929"/>
    </source>
</evidence>
<sequence>MLLMEAGQAVCNILVPYAIKAIMDGVVISNGQPALASLQQPLALLAGLVLAEILFSRISGAVLITIAPRLRKHTTESLFAYLQYHSIRYFANHFAGALAHRISETATSVNHTIWSILGDFWPISITFGVSIALLFGVHPDLGIFVAGWVLIYVLCSYWLATRCQNVSGYQTPSSHFSIRC</sequence>
<comment type="subcellular location">
    <subcellularLocation>
        <location evidence="1">Cell membrane</location>
        <topology evidence="1">Multi-pass membrane protein</topology>
    </subcellularLocation>
</comment>
<evidence type="ECO:0000313" key="7">
    <source>
        <dbReference type="EMBL" id="QWF70170.1"/>
    </source>
</evidence>
<dbReference type="InterPro" id="IPR036640">
    <property type="entry name" value="ABC1_TM_sf"/>
</dbReference>
<dbReference type="InterPro" id="IPR011527">
    <property type="entry name" value="ABC1_TM_dom"/>
</dbReference>
<evidence type="ECO:0000256" key="5">
    <source>
        <dbReference type="SAM" id="Phobius"/>
    </source>
</evidence>
<dbReference type="PANTHER" id="PTHR43394">
    <property type="entry name" value="ATP-DEPENDENT PERMEASE MDL1, MITOCHONDRIAL"/>
    <property type="match status" value="1"/>
</dbReference>
<dbReference type="EMBL" id="CP073754">
    <property type="protein sequence ID" value="QWF70170.1"/>
    <property type="molecule type" value="Genomic_DNA"/>
</dbReference>
<dbReference type="GO" id="GO:0005524">
    <property type="term" value="F:ATP binding"/>
    <property type="evidence" value="ECO:0007669"/>
    <property type="project" value="UniProtKB-KW"/>
</dbReference>
<evidence type="ECO:0000256" key="4">
    <source>
        <dbReference type="ARBA" id="ARBA00023136"/>
    </source>
</evidence>
<name>A0A975MM97_9GAMM</name>
<accession>A0A975MM97</accession>
<dbReference type="Pfam" id="PF00664">
    <property type="entry name" value="ABC_membrane"/>
    <property type="match status" value="1"/>
</dbReference>
<feature type="transmembrane region" description="Helical" evidence="5">
    <location>
        <begin position="141"/>
        <end position="160"/>
    </location>
</feature>
<keyword evidence="3 5" id="KW-1133">Transmembrane helix</keyword>
<dbReference type="Gene3D" id="1.20.1560.10">
    <property type="entry name" value="ABC transporter type 1, transmembrane domain"/>
    <property type="match status" value="1"/>
</dbReference>
<feature type="domain" description="ABC transmembrane type-1" evidence="6">
    <location>
        <begin position="1"/>
        <end position="162"/>
    </location>
</feature>
<keyword evidence="7" id="KW-0547">Nucleotide-binding</keyword>
<keyword evidence="2 5" id="KW-0812">Transmembrane</keyword>
<evidence type="ECO:0000256" key="2">
    <source>
        <dbReference type="ARBA" id="ARBA00022692"/>
    </source>
</evidence>
<dbReference type="AlphaFoldDB" id="A0A975MM97"/>
<feature type="transmembrane region" description="Helical" evidence="5">
    <location>
        <begin position="42"/>
        <end position="67"/>
    </location>
</feature>
<dbReference type="InterPro" id="IPR039421">
    <property type="entry name" value="Type_1_exporter"/>
</dbReference>
<dbReference type="SUPFAM" id="SSF90123">
    <property type="entry name" value="ABC transporter transmembrane region"/>
    <property type="match status" value="1"/>
</dbReference>
<proteinExistence type="predicted"/>
<dbReference type="GO" id="GO:0005886">
    <property type="term" value="C:plasma membrane"/>
    <property type="evidence" value="ECO:0007669"/>
    <property type="project" value="UniProtKB-SubCell"/>
</dbReference>
<keyword evidence="7" id="KW-0067">ATP-binding</keyword>
<evidence type="ECO:0000313" key="8">
    <source>
        <dbReference type="Proteomes" id="UP000676649"/>
    </source>
</evidence>
<organism evidence="7 8">
    <name type="scientific">Methylomonas paludis</name>
    <dbReference type="NCBI Taxonomy" id="1173101"/>
    <lineage>
        <taxon>Bacteria</taxon>
        <taxon>Pseudomonadati</taxon>
        <taxon>Pseudomonadota</taxon>
        <taxon>Gammaproteobacteria</taxon>
        <taxon>Methylococcales</taxon>
        <taxon>Methylococcaceae</taxon>
        <taxon>Methylomonas</taxon>
    </lineage>
</organism>
<keyword evidence="8" id="KW-1185">Reference proteome</keyword>
<evidence type="ECO:0000256" key="1">
    <source>
        <dbReference type="ARBA" id="ARBA00004651"/>
    </source>
</evidence>
<keyword evidence="4 5" id="KW-0472">Membrane</keyword>
<reference evidence="7" key="1">
    <citation type="submission" date="2021-04" db="EMBL/GenBank/DDBJ databases">
        <title>Draft genome sequence data of methanotrophic Methylovulum sp. strain S1L and Methylomonas sp. strain S2AM isolated from boreal lake water columns.</title>
        <authorList>
            <person name="Rissanen A.J."/>
            <person name="Mangayil R."/>
            <person name="Svenning M.M."/>
            <person name="Khanongnuch R."/>
        </authorList>
    </citation>
    <scope>NUCLEOTIDE SEQUENCE</scope>
    <source>
        <strain evidence="7">S2AM</strain>
    </source>
</reference>
<dbReference type="GO" id="GO:0015421">
    <property type="term" value="F:ABC-type oligopeptide transporter activity"/>
    <property type="evidence" value="ECO:0007669"/>
    <property type="project" value="TreeGrafter"/>
</dbReference>
<dbReference type="RefSeq" id="WP_215581071.1">
    <property type="nucleotide sequence ID" value="NZ_CP073754.1"/>
</dbReference>
<feature type="transmembrane region" description="Helical" evidence="5">
    <location>
        <begin position="113"/>
        <end position="135"/>
    </location>
</feature>
<gene>
    <name evidence="7" type="ORF">KEF85_12555</name>
</gene>
<dbReference type="KEGG" id="mpad:KEF85_12555"/>
<protein>
    <submittedName>
        <fullName evidence="7">ABC transporter ATP-binding protein</fullName>
    </submittedName>
</protein>
<dbReference type="Proteomes" id="UP000676649">
    <property type="component" value="Chromosome"/>
</dbReference>